<dbReference type="EMBL" id="CAJPWZ010002418">
    <property type="protein sequence ID" value="CAG2238257.1"/>
    <property type="molecule type" value="Genomic_DNA"/>
</dbReference>
<dbReference type="Proteomes" id="UP000683360">
    <property type="component" value="Unassembled WGS sequence"/>
</dbReference>
<dbReference type="AlphaFoldDB" id="A0A8S3U6I5"/>
<protein>
    <recommendedName>
        <fullName evidence="6">Ig-like domain-containing protein</fullName>
    </recommendedName>
</protein>
<comment type="caution">
    <text evidence="7">The sequence shown here is derived from an EMBL/GenBank/DDBJ whole genome shotgun (WGS) entry which is preliminary data.</text>
</comment>
<dbReference type="SMART" id="SM00409">
    <property type="entry name" value="IG"/>
    <property type="match status" value="2"/>
</dbReference>
<dbReference type="InterPro" id="IPR007110">
    <property type="entry name" value="Ig-like_dom"/>
</dbReference>
<dbReference type="GO" id="GO:0005911">
    <property type="term" value="C:cell-cell junction"/>
    <property type="evidence" value="ECO:0007669"/>
    <property type="project" value="TreeGrafter"/>
</dbReference>
<keyword evidence="2" id="KW-0472">Membrane</keyword>
<dbReference type="InterPro" id="IPR036179">
    <property type="entry name" value="Ig-like_dom_sf"/>
</dbReference>
<reference evidence="7" key="1">
    <citation type="submission" date="2021-03" db="EMBL/GenBank/DDBJ databases">
        <authorList>
            <person name="Bekaert M."/>
        </authorList>
    </citation>
    <scope>NUCLEOTIDE SEQUENCE</scope>
</reference>
<dbReference type="OrthoDB" id="6161934at2759"/>
<dbReference type="PROSITE" id="PS50835">
    <property type="entry name" value="IG_LIKE"/>
    <property type="match status" value="1"/>
</dbReference>
<evidence type="ECO:0000256" key="1">
    <source>
        <dbReference type="ARBA" id="ARBA00004479"/>
    </source>
</evidence>
<sequence length="218" mass="24856">MYIYICEFCNFSSHIIDLPTILRLEILNGNTVDEQQSVDFLCEVNGYPVPDISWILSSTNTVLKKDEHVFKSKYLIPKANCLHTGSYRCQGINVIDGEFVNAFSEIDLFVLCSARIDQRYSEELEDIAVMESGDLNIRVFILAYPEPIIIWTMRHSDTGQDYTVNYTNSFNSVEHISTVNITEVSTKDYGVYTITAFNKIGPPYVKSFTVKPLGKYVK</sequence>
<dbReference type="InterPro" id="IPR013783">
    <property type="entry name" value="Ig-like_fold"/>
</dbReference>
<evidence type="ECO:0000256" key="4">
    <source>
        <dbReference type="ARBA" id="ARBA00023180"/>
    </source>
</evidence>
<evidence type="ECO:0000313" key="8">
    <source>
        <dbReference type="Proteomes" id="UP000683360"/>
    </source>
</evidence>
<keyword evidence="3" id="KW-1015">Disulfide bond</keyword>
<evidence type="ECO:0000256" key="2">
    <source>
        <dbReference type="ARBA" id="ARBA00023136"/>
    </source>
</evidence>
<evidence type="ECO:0000259" key="6">
    <source>
        <dbReference type="PROSITE" id="PS50835"/>
    </source>
</evidence>
<proteinExistence type="predicted"/>
<organism evidence="7 8">
    <name type="scientific">Mytilus edulis</name>
    <name type="common">Blue mussel</name>
    <dbReference type="NCBI Taxonomy" id="6550"/>
    <lineage>
        <taxon>Eukaryota</taxon>
        <taxon>Metazoa</taxon>
        <taxon>Spiralia</taxon>
        <taxon>Lophotrochozoa</taxon>
        <taxon>Mollusca</taxon>
        <taxon>Bivalvia</taxon>
        <taxon>Autobranchia</taxon>
        <taxon>Pteriomorphia</taxon>
        <taxon>Mytilida</taxon>
        <taxon>Mytiloidea</taxon>
        <taxon>Mytilidae</taxon>
        <taxon>Mytilinae</taxon>
        <taxon>Mytilus</taxon>
    </lineage>
</organism>
<comment type="subcellular location">
    <subcellularLocation>
        <location evidence="1">Membrane</location>
        <topology evidence="1">Single-pass type I membrane protein</topology>
    </subcellularLocation>
</comment>
<dbReference type="Pfam" id="PF07679">
    <property type="entry name" value="I-set"/>
    <property type="match status" value="1"/>
</dbReference>
<evidence type="ECO:0000313" key="7">
    <source>
        <dbReference type="EMBL" id="CAG2238257.1"/>
    </source>
</evidence>
<name>A0A8S3U6I5_MYTED</name>
<dbReference type="InterPro" id="IPR051275">
    <property type="entry name" value="Cell_adhesion_signaling"/>
</dbReference>
<accession>A0A8S3U6I5</accession>
<dbReference type="GO" id="GO:0005886">
    <property type="term" value="C:plasma membrane"/>
    <property type="evidence" value="ECO:0007669"/>
    <property type="project" value="TreeGrafter"/>
</dbReference>
<evidence type="ECO:0000256" key="5">
    <source>
        <dbReference type="ARBA" id="ARBA00023319"/>
    </source>
</evidence>
<dbReference type="Pfam" id="PF13927">
    <property type="entry name" value="Ig_3"/>
    <property type="match status" value="1"/>
</dbReference>
<dbReference type="SUPFAM" id="SSF48726">
    <property type="entry name" value="Immunoglobulin"/>
    <property type="match status" value="2"/>
</dbReference>
<evidence type="ECO:0000256" key="3">
    <source>
        <dbReference type="ARBA" id="ARBA00023157"/>
    </source>
</evidence>
<keyword evidence="5" id="KW-0393">Immunoglobulin domain</keyword>
<dbReference type="InterPro" id="IPR003599">
    <property type="entry name" value="Ig_sub"/>
</dbReference>
<keyword evidence="4" id="KW-0325">Glycoprotein</keyword>
<feature type="domain" description="Ig-like" evidence="6">
    <location>
        <begin position="19"/>
        <end position="90"/>
    </location>
</feature>
<dbReference type="GO" id="GO:0098609">
    <property type="term" value="P:cell-cell adhesion"/>
    <property type="evidence" value="ECO:0007669"/>
    <property type="project" value="TreeGrafter"/>
</dbReference>
<dbReference type="InterPro" id="IPR013098">
    <property type="entry name" value="Ig_I-set"/>
</dbReference>
<keyword evidence="8" id="KW-1185">Reference proteome</keyword>
<dbReference type="GO" id="GO:0050839">
    <property type="term" value="F:cell adhesion molecule binding"/>
    <property type="evidence" value="ECO:0007669"/>
    <property type="project" value="TreeGrafter"/>
</dbReference>
<dbReference type="PANTHER" id="PTHR11640">
    <property type="entry name" value="NEPHRIN"/>
    <property type="match status" value="1"/>
</dbReference>
<dbReference type="PANTHER" id="PTHR11640:SF31">
    <property type="entry name" value="IRREGULAR CHIASM C-ROUGHEST PROTEIN-RELATED"/>
    <property type="match status" value="1"/>
</dbReference>
<dbReference type="Gene3D" id="2.60.40.10">
    <property type="entry name" value="Immunoglobulins"/>
    <property type="match status" value="2"/>
</dbReference>
<gene>
    <name evidence="7" type="ORF">MEDL_50676</name>
</gene>